<dbReference type="InParanoid" id="A0A2G5CH87"/>
<protein>
    <submittedName>
        <fullName evidence="1">Uncharacterized protein</fullName>
    </submittedName>
</protein>
<sequence length="80" mass="8995">MLLKDAQIPIILEIPPGVLFGSTAATSPQLREKPLVGHSASFSLRINGVKTLILVLPRESYVEVESCNYEPSHLYSWTWW</sequence>
<dbReference type="Proteomes" id="UP000230069">
    <property type="component" value="Unassembled WGS sequence"/>
</dbReference>
<keyword evidence="2" id="KW-1185">Reference proteome</keyword>
<reference evidence="1 2" key="1">
    <citation type="submission" date="2017-09" db="EMBL/GenBank/DDBJ databases">
        <title>WGS assembly of Aquilegia coerulea Goldsmith.</title>
        <authorList>
            <person name="Hodges S."/>
            <person name="Kramer E."/>
            <person name="Nordborg M."/>
            <person name="Tomkins J."/>
            <person name="Borevitz J."/>
            <person name="Derieg N."/>
            <person name="Yan J."/>
            <person name="Mihaltcheva S."/>
            <person name="Hayes R.D."/>
            <person name="Rokhsar D."/>
        </authorList>
    </citation>
    <scope>NUCLEOTIDE SEQUENCE [LARGE SCALE GENOMIC DNA]</scope>
    <source>
        <strain evidence="2">cv. Goldsmith</strain>
    </source>
</reference>
<organism evidence="1 2">
    <name type="scientific">Aquilegia coerulea</name>
    <name type="common">Rocky mountain columbine</name>
    <dbReference type="NCBI Taxonomy" id="218851"/>
    <lineage>
        <taxon>Eukaryota</taxon>
        <taxon>Viridiplantae</taxon>
        <taxon>Streptophyta</taxon>
        <taxon>Embryophyta</taxon>
        <taxon>Tracheophyta</taxon>
        <taxon>Spermatophyta</taxon>
        <taxon>Magnoliopsida</taxon>
        <taxon>Ranunculales</taxon>
        <taxon>Ranunculaceae</taxon>
        <taxon>Thalictroideae</taxon>
        <taxon>Aquilegia</taxon>
    </lineage>
</organism>
<evidence type="ECO:0000313" key="1">
    <source>
        <dbReference type="EMBL" id="PIA30652.1"/>
    </source>
</evidence>
<dbReference type="AlphaFoldDB" id="A0A2G5CH87"/>
<accession>A0A2G5CH87</accession>
<name>A0A2G5CH87_AQUCA</name>
<dbReference type="EMBL" id="KZ305071">
    <property type="protein sequence ID" value="PIA30652.1"/>
    <property type="molecule type" value="Genomic_DNA"/>
</dbReference>
<proteinExistence type="predicted"/>
<gene>
    <name evidence="1" type="ORF">AQUCO_05400032v1</name>
</gene>
<evidence type="ECO:0000313" key="2">
    <source>
        <dbReference type="Proteomes" id="UP000230069"/>
    </source>
</evidence>